<dbReference type="PANTHER" id="PTHR37042">
    <property type="entry name" value="OUTER MEMBRANE PROTEIN RV1973"/>
    <property type="match status" value="1"/>
</dbReference>
<dbReference type="Proteomes" id="UP000250434">
    <property type="component" value="Chromosome"/>
</dbReference>
<dbReference type="PANTHER" id="PTHR37042:SF4">
    <property type="entry name" value="OUTER MEMBRANE PROTEIN RV1973"/>
    <property type="match status" value="1"/>
</dbReference>
<dbReference type="KEGG" id="aab:A4R43_18885"/>
<comment type="subcellular location">
    <subcellularLocation>
        <location evidence="1">Membrane</location>
    </subcellularLocation>
</comment>
<dbReference type="EMBL" id="CP015163">
    <property type="protein sequence ID" value="AXB48614.1"/>
    <property type="molecule type" value="Genomic_DNA"/>
</dbReference>
<evidence type="ECO:0008006" key="5">
    <source>
        <dbReference type="Google" id="ProtNLM"/>
    </source>
</evidence>
<evidence type="ECO:0000256" key="1">
    <source>
        <dbReference type="ARBA" id="ARBA00004370"/>
    </source>
</evidence>
<organism evidence="3 4">
    <name type="scientific">Amycolatopsis albispora</name>
    <dbReference type="NCBI Taxonomy" id="1804986"/>
    <lineage>
        <taxon>Bacteria</taxon>
        <taxon>Bacillati</taxon>
        <taxon>Actinomycetota</taxon>
        <taxon>Actinomycetes</taxon>
        <taxon>Pseudonocardiales</taxon>
        <taxon>Pseudonocardiaceae</taxon>
        <taxon>Amycolatopsis</taxon>
    </lineage>
</organism>
<gene>
    <name evidence="3" type="ORF">A4R43_18885</name>
</gene>
<evidence type="ECO:0000313" key="3">
    <source>
        <dbReference type="EMBL" id="AXB48614.1"/>
    </source>
</evidence>
<reference evidence="3 4" key="1">
    <citation type="submission" date="2016-04" db="EMBL/GenBank/DDBJ databases">
        <title>Complete genome sequence and analysis of deep-sea sediment isolate, Amycolatopsis sp. WP1.</title>
        <authorList>
            <person name="Wang H."/>
            <person name="Chen S."/>
            <person name="Wu Q."/>
        </authorList>
    </citation>
    <scope>NUCLEOTIDE SEQUENCE [LARGE SCALE GENOMIC DNA]</scope>
    <source>
        <strain evidence="3 4">WP1</strain>
    </source>
</reference>
<sequence>MPRYLIVAAVVLALLGGFFTWQAVSLRSADSASNSALVDTGATAEVNSAVTNSLNRIFSYSYDKTEVTEQAAATALRGRALETYNQLFGQVRALAPQQKLVLTTRVVSSAVQSLSGDRARLLVFLDQSATRADNSSTSAAASQLTVTAEKQDGQWVIVELEPR</sequence>
<dbReference type="OrthoDB" id="5192320at2"/>
<dbReference type="GO" id="GO:0016020">
    <property type="term" value="C:membrane"/>
    <property type="evidence" value="ECO:0007669"/>
    <property type="project" value="UniProtKB-SubCell"/>
</dbReference>
<name>A0A344LKP0_9PSEU</name>
<keyword evidence="4" id="KW-1185">Reference proteome</keyword>
<evidence type="ECO:0000313" key="4">
    <source>
        <dbReference type="Proteomes" id="UP000250434"/>
    </source>
</evidence>
<proteinExistence type="predicted"/>
<evidence type="ECO:0000256" key="2">
    <source>
        <dbReference type="ARBA" id="ARBA00023136"/>
    </source>
</evidence>
<dbReference type="AlphaFoldDB" id="A0A344LKP0"/>
<keyword evidence="2" id="KW-0472">Membrane</keyword>
<protein>
    <recommendedName>
        <fullName evidence="5">Twin-arginine translocation pathway signal</fullName>
    </recommendedName>
</protein>
<accession>A0A344LKP0</accession>